<sequence length="181" mass="19339">MMMSIWDRITGRRGSSGKGAPLAGHAELHARAEAGDADAMVEYALLLVDDNPAESTAWLRRAADTGHPQGSYYLGVVLNDEGDVDGAREQWRRATDAGYTPAMHILGFTLYEAGEVDLAKQHWRRAVDGGNADSMVFLAMRLLQEGDADGGRALLERAAALGNQLAVEGLAQLDTSDGRGS</sequence>
<name>A0A553JWU7_9ACTN</name>
<dbReference type="InterPro" id="IPR011717">
    <property type="entry name" value="TPR-4"/>
</dbReference>
<comment type="caution">
    <text evidence="1">The sequence shown here is derived from an EMBL/GenBank/DDBJ whole genome shotgun (WGS) entry which is preliminary data.</text>
</comment>
<dbReference type="PANTHER" id="PTHR11102:SF147">
    <property type="entry name" value="SEL1L ADAPTOR SUBUNIT OF ERAD E3 UBIQUITIN LIGASE"/>
    <property type="match status" value="1"/>
</dbReference>
<dbReference type="GO" id="GO:0042802">
    <property type="term" value="F:identical protein binding"/>
    <property type="evidence" value="ECO:0007669"/>
    <property type="project" value="InterPro"/>
</dbReference>
<protein>
    <submittedName>
        <fullName evidence="1">Sel1 repeat family protein</fullName>
    </submittedName>
</protein>
<organism evidence="1 2">
    <name type="scientific">Tessaracoccus rhinocerotis</name>
    <dbReference type="NCBI Taxonomy" id="1689449"/>
    <lineage>
        <taxon>Bacteria</taxon>
        <taxon>Bacillati</taxon>
        <taxon>Actinomycetota</taxon>
        <taxon>Actinomycetes</taxon>
        <taxon>Propionibacteriales</taxon>
        <taxon>Propionibacteriaceae</taxon>
        <taxon>Tessaracoccus</taxon>
    </lineage>
</organism>
<gene>
    <name evidence="1" type="ORF">FOJ82_13730</name>
</gene>
<dbReference type="SUPFAM" id="SSF81901">
    <property type="entry name" value="HCP-like"/>
    <property type="match status" value="1"/>
</dbReference>
<dbReference type="AlphaFoldDB" id="A0A553JWU7"/>
<proteinExistence type="predicted"/>
<dbReference type="GO" id="GO:0036503">
    <property type="term" value="P:ERAD pathway"/>
    <property type="evidence" value="ECO:0007669"/>
    <property type="project" value="TreeGrafter"/>
</dbReference>
<evidence type="ECO:0000313" key="1">
    <source>
        <dbReference type="EMBL" id="TRY16922.1"/>
    </source>
</evidence>
<dbReference type="PANTHER" id="PTHR11102">
    <property type="entry name" value="SEL-1-LIKE PROTEIN"/>
    <property type="match status" value="1"/>
</dbReference>
<evidence type="ECO:0000313" key="2">
    <source>
        <dbReference type="Proteomes" id="UP000317638"/>
    </source>
</evidence>
<reference evidence="1 2" key="1">
    <citation type="submission" date="2019-07" db="EMBL/GenBank/DDBJ databases">
        <authorList>
            <person name="Zhou L.-Y."/>
        </authorList>
    </citation>
    <scope>NUCLEOTIDE SEQUENCE [LARGE SCALE GENOMIC DNA]</scope>
    <source>
        <strain evidence="1 2">YIM 101269</strain>
    </source>
</reference>
<keyword evidence="2" id="KW-1185">Reference proteome</keyword>
<dbReference type="OrthoDB" id="3799350at2"/>
<dbReference type="EMBL" id="VKKG01000006">
    <property type="protein sequence ID" value="TRY16922.1"/>
    <property type="molecule type" value="Genomic_DNA"/>
</dbReference>
<dbReference type="Pfam" id="PF07721">
    <property type="entry name" value="TPR_4"/>
    <property type="match status" value="2"/>
</dbReference>
<accession>A0A553JWU7</accession>
<dbReference type="InterPro" id="IPR050767">
    <property type="entry name" value="Sel1_AlgK"/>
</dbReference>
<dbReference type="Proteomes" id="UP000317638">
    <property type="component" value="Unassembled WGS sequence"/>
</dbReference>
<dbReference type="Gene3D" id="1.25.40.10">
    <property type="entry name" value="Tetratricopeptide repeat domain"/>
    <property type="match status" value="1"/>
</dbReference>
<dbReference type="InterPro" id="IPR011990">
    <property type="entry name" value="TPR-like_helical_dom_sf"/>
</dbReference>